<proteinExistence type="predicted"/>
<sequence length="393" mass="42710">MTSRFHPGHAVLACPVRFFSLRLPCLVCLLLASLAYGQTAPPAASPAAAAQAEKVAPGATDKAPAVQVGPDDPVITVNGFCPDSSGQGSACKTVITRAQFEKLTEALQPGMSLPLRLKVANSYAQMMRMAAAAEKRGLDNTPAFEEEMRYARLQLLSQDLARVLQEEANRVTDADIGDYYRKNESSFEQATLARIFVPHAKQMAVAHPDHKSPSPPGAQPAAETTADAQASAPQPDQAQEKASEEAMTQLAADLRARAVNREDPDQLQIEAYTAAGIPGITPNTKMEKVRRSTLPPRHEMVMDMNPGEVSEVFSDPGGAHFIYKMISKETLTLEDEKTEIRATISAQRYRDSMKPFQGDVVFSDAYFNPPGQSTTPPQRNPKDRKKTPPAEHD</sequence>
<feature type="region of interest" description="Disordered" evidence="1">
    <location>
        <begin position="203"/>
        <end position="247"/>
    </location>
</feature>
<organism evidence="3 4">
    <name type="scientific">Candidatus Sulfotelmatobacter kueseliae</name>
    <dbReference type="NCBI Taxonomy" id="2042962"/>
    <lineage>
        <taxon>Bacteria</taxon>
        <taxon>Pseudomonadati</taxon>
        <taxon>Acidobacteriota</taxon>
        <taxon>Terriglobia</taxon>
        <taxon>Terriglobales</taxon>
        <taxon>Candidatus Korobacteraceae</taxon>
        <taxon>Candidatus Sulfotelmatobacter</taxon>
    </lineage>
</organism>
<gene>
    <name evidence="3" type="ORF">SBA1_460039</name>
</gene>
<name>A0A2U3KS41_9BACT</name>
<dbReference type="Proteomes" id="UP000238701">
    <property type="component" value="Unassembled WGS sequence"/>
</dbReference>
<evidence type="ECO:0008006" key="5">
    <source>
        <dbReference type="Google" id="ProtNLM"/>
    </source>
</evidence>
<dbReference type="EMBL" id="OMOD01000140">
    <property type="protein sequence ID" value="SPF42442.1"/>
    <property type="molecule type" value="Genomic_DNA"/>
</dbReference>
<protein>
    <recommendedName>
        <fullName evidence="5">PpiC domain-containing protein</fullName>
    </recommendedName>
</protein>
<evidence type="ECO:0000256" key="1">
    <source>
        <dbReference type="SAM" id="MobiDB-lite"/>
    </source>
</evidence>
<dbReference type="OrthoDB" id="119889at2"/>
<reference evidence="4" key="1">
    <citation type="submission" date="2018-02" db="EMBL/GenBank/DDBJ databases">
        <authorList>
            <person name="Hausmann B."/>
        </authorList>
    </citation>
    <scope>NUCLEOTIDE SEQUENCE [LARGE SCALE GENOMIC DNA]</scope>
    <source>
        <strain evidence="4">Peat soil MAG SbA1</strain>
    </source>
</reference>
<evidence type="ECO:0000313" key="3">
    <source>
        <dbReference type="EMBL" id="SPF42442.1"/>
    </source>
</evidence>
<accession>A0A2U3KS41</accession>
<feature type="chain" id="PRO_5015763365" description="PpiC domain-containing protein" evidence="2">
    <location>
        <begin position="38"/>
        <end position="393"/>
    </location>
</feature>
<evidence type="ECO:0000313" key="4">
    <source>
        <dbReference type="Proteomes" id="UP000238701"/>
    </source>
</evidence>
<dbReference type="AlphaFoldDB" id="A0A2U3KS41"/>
<evidence type="ECO:0000256" key="2">
    <source>
        <dbReference type="SAM" id="SignalP"/>
    </source>
</evidence>
<feature type="signal peptide" evidence="2">
    <location>
        <begin position="1"/>
        <end position="37"/>
    </location>
</feature>
<feature type="region of interest" description="Disordered" evidence="1">
    <location>
        <begin position="361"/>
        <end position="393"/>
    </location>
</feature>
<keyword evidence="2" id="KW-0732">Signal</keyword>
<feature type="compositionally biased region" description="Low complexity" evidence="1">
    <location>
        <begin position="219"/>
        <end position="237"/>
    </location>
</feature>